<keyword evidence="1" id="KW-1133">Transmembrane helix</keyword>
<keyword evidence="1" id="KW-0472">Membrane</keyword>
<name>A0A0E9S8Q3_ANGAN</name>
<dbReference type="AlphaFoldDB" id="A0A0E9S8Q3"/>
<accession>A0A0E9S8Q3</accession>
<dbReference type="EMBL" id="GBXM01071517">
    <property type="protein sequence ID" value="JAH37060.1"/>
    <property type="molecule type" value="Transcribed_RNA"/>
</dbReference>
<organism evidence="2">
    <name type="scientific">Anguilla anguilla</name>
    <name type="common">European freshwater eel</name>
    <name type="synonym">Muraena anguilla</name>
    <dbReference type="NCBI Taxonomy" id="7936"/>
    <lineage>
        <taxon>Eukaryota</taxon>
        <taxon>Metazoa</taxon>
        <taxon>Chordata</taxon>
        <taxon>Craniata</taxon>
        <taxon>Vertebrata</taxon>
        <taxon>Euteleostomi</taxon>
        <taxon>Actinopterygii</taxon>
        <taxon>Neopterygii</taxon>
        <taxon>Teleostei</taxon>
        <taxon>Anguilliformes</taxon>
        <taxon>Anguillidae</taxon>
        <taxon>Anguilla</taxon>
    </lineage>
</organism>
<reference evidence="2" key="1">
    <citation type="submission" date="2014-11" db="EMBL/GenBank/DDBJ databases">
        <authorList>
            <person name="Amaro Gonzalez C."/>
        </authorList>
    </citation>
    <scope>NUCLEOTIDE SEQUENCE</scope>
</reference>
<sequence length="59" mass="6703">MYMSHVFGPSDSLRKCVFGSFGGNLYLCAIHFFFPHFPLDDLFCPYSTANNFIKPPCFG</sequence>
<proteinExistence type="predicted"/>
<reference evidence="2" key="2">
    <citation type="journal article" date="2015" name="Fish Shellfish Immunol.">
        <title>Early steps in the European eel (Anguilla anguilla)-Vibrio vulnificus interaction in the gills: Role of the RtxA13 toxin.</title>
        <authorList>
            <person name="Callol A."/>
            <person name="Pajuelo D."/>
            <person name="Ebbesson L."/>
            <person name="Teles M."/>
            <person name="MacKenzie S."/>
            <person name="Amaro C."/>
        </authorList>
    </citation>
    <scope>NUCLEOTIDE SEQUENCE</scope>
</reference>
<feature type="transmembrane region" description="Helical" evidence="1">
    <location>
        <begin position="12"/>
        <end position="34"/>
    </location>
</feature>
<evidence type="ECO:0000256" key="1">
    <source>
        <dbReference type="SAM" id="Phobius"/>
    </source>
</evidence>
<evidence type="ECO:0000313" key="2">
    <source>
        <dbReference type="EMBL" id="JAH37060.1"/>
    </source>
</evidence>
<keyword evidence="1" id="KW-0812">Transmembrane</keyword>
<protein>
    <submittedName>
        <fullName evidence="2">Uncharacterized protein</fullName>
    </submittedName>
</protein>